<organism evidence="2 3">
    <name type="scientific">Rhodococcus jostii</name>
    <dbReference type="NCBI Taxonomy" id="132919"/>
    <lineage>
        <taxon>Bacteria</taxon>
        <taxon>Bacillati</taxon>
        <taxon>Actinomycetota</taxon>
        <taxon>Actinomycetes</taxon>
        <taxon>Mycobacteriales</taxon>
        <taxon>Nocardiaceae</taxon>
        <taxon>Rhodococcus</taxon>
    </lineage>
</organism>
<feature type="compositionally biased region" description="Gly residues" evidence="1">
    <location>
        <begin position="14"/>
        <end position="23"/>
    </location>
</feature>
<dbReference type="Proteomes" id="UP000183407">
    <property type="component" value="Unassembled WGS sequence"/>
</dbReference>
<dbReference type="EMBL" id="FNTL01000004">
    <property type="protein sequence ID" value="SED79102.1"/>
    <property type="molecule type" value="Genomic_DNA"/>
</dbReference>
<feature type="region of interest" description="Disordered" evidence="1">
    <location>
        <begin position="1"/>
        <end position="28"/>
    </location>
</feature>
<name>A0A1H5DJU6_RHOJO</name>
<accession>A0A1H5DJU6</accession>
<gene>
    <name evidence="2" type="ORF">SAMN04490220_5562</name>
</gene>
<proteinExistence type="predicted"/>
<reference evidence="3" key="1">
    <citation type="submission" date="2016-10" db="EMBL/GenBank/DDBJ databases">
        <authorList>
            <person name="Varghese N."/>
        </authorList>
    </citation>
    <scope>NUCLEOTIDE SEQUENCE [LARGE SCALE GENOMIC DNA]</scope>
    <source>
        <strain evidence="3">DSM 44719</strain>
    </source>
</reference>
<evidence type="ECO:0000313" key="3">
    <source>
        <dbReference type="Proteomes" id="UP000183407"/>
    </source>
</evidence>
<dbReference type="AlphaFoldDB" id="A0A1H5DJU6"/>
<sequence>MAGATQSAIRPGKSGAGGRGGSHTTGLQQGGRFIYFANTFFDTIAGYEAQPGR</sequence>
<evidence type="ECO:0000313" key="2">
    <source>
        <dbReference type="EMBL" id="SED79102.1"/>
    </source>
</evidence>
<evidence type="ECO:0000256" key="1">
    <source>
        <dbReference type="SAM" id="MobiDB-lite"/>
    </source>
</evidence>
<protein>
    <submittedName>
        <fullName evidence="2">Uncharacterized protein</fullName>
    </submittedName>
</protein>